<comment type="caution">
    <text evidence="1">The sequence shown here is derived from an EMBL/GenBank/DDBJ whole genome shotgun (WGS) entry which is preliminary data.</text>
</comment>
<accession>A0ACC3AW04</accession>
<evidence type="ECO:0000313" key="1">
    <source>
        <dbReference type="EMBL" id="KAK1142011.1"/>
    </source>
</evidence>
<name>A0ACC3AW04_9EURO</name>
<sequence length="87" mass="9372">MRCPTADQLRFNPGKNIDTTGYLSRAGQGLASEAQTLPSDHPQIFEGLDLASEGASAYEGMVGGRDAVPIVLYLDEIERILGYLDTN</sequence>
<dbReference type="Proteomes" id="UP001177260">
    <property type="component" value="Unassembled WGS sequence"/>
</dbReference>
<gene>
    <name evidence="1" type="ORF">N8T08_008217</name>
</gene>
<evidence type="ECO:0000313" key="2">
    <source>
        <dbReference type="Proteomes" id="UP001177260"/>
    </source>
</evidence>
<reference evidence="1 2" key="1">
    <citation type="journal article" date="2023" name="ACS Omega">
        <title>Identification of the Neoaspergillic Acid Biosynthesis Gene Cluster by Establishing an In Vitro CRISPR-Ribonucleoprotein Genetic System in Aspergillus melleus.</title>
        <authorList>
            <person name="Yuan B."/>
            <person name="Grau M.F."/>
            <person name="Murata R.M."/>
            <person name="Torok T."/>
            <person name="Venkateswaran K."/>
            <person name="Stajich J.E."/>
            <person name="Wang C.C.C."/>
        </authorList>
    </citation>
    <scope>NUCLEOTIDE SEQUENCE [LARGE SCALE GENOMIC DNA]</scope>
    <source>
        <strain evidence="1 2">IMV 1140</strain>
    </source>
</reference>
<organism evidence="1 2">
    <name type="scientific">Aspergillus melleus</name>
    <dbReference type="NCBI Taxonomy" id="138277"/>
    <lineage>
        <taxon>Eukaryota</taxon>
        <taxon>Fungi</taxon>
        <taxon>Dikarya</taxon>
        <taxon>Ascomycota</taxon>
        <taxon>Pezizomycotina</taxon>
        <taxon>Eurotiomycetes</taxon>
        <taxon>Eurotiomycetidae</taxon>
        <taxon>Eurotiales</taxon>
        <taxon>Aspergillaceae</taxon>
        <taxon>Aspergillus</taxon>
        <taxon>Aspergillus subgen. Circumdati</taxon>
    </lineage>
</organism>
<proteinExistence type="predicted"/>
<dbReference type="EMBL" id="JAOPJF010000055">
    <property type="protein sequence ID" value="KAK1142011.1"/>
    <property type="molecule type" value="Genomic_DNA"/>
</dbReference>
<protein>
    <submittedName>
        <fullName evidence="1">Uncharacterized protein</fullName>
    </submittedName>
</protein>
<keyword evidence="2" id="KW-1185">Reference proteome</keyword>